<dbReference type="InterPro" id="IPR029033">
    <property type="entry name" value="His_PPase_superfam"/>
</dbReference>
<dbReference type="InterPro" id="IPR051695">
    <property type="entry name" value="Phosphoglycerate_Mutase"/>
</dbReference>
<dbReference type="GO" id="GO:0043456">
    <property type="term" value="P:regulation of pentose-phosphate shunt"/>
    <property type="evidence" value="ECO:0007669"/>
    <property type="project" value="TreeGrafter"/>
</dbReference>
<accession>A0A173TJP9</accession>
<evidence type="ECO:0000256" key="3">
    <source>
        <dbReference type="PIRSR" id="PIRSR613078-2"/>
    </source>
</evidence>
<dbReference type="Pfam" id="PF00300">
    <property type="entry name" value="His_Phos_1"/>
    <property type="match status" value="1"/>
</dbReference>
<gene>
    <name evidence="4" type="primary">cobC</name>
    <name evidence="4" type="ORF">ERS852571_02051</name>
</gene>
<dbReference type="EMBL" id="CYXY01000012">
    <property type="protein sequence ID" value="CUN02590.1"/>
    <property type="molecule type" value="Genomic_DNA"/>
</dbReference>
<dbReference type="RefSeq" id="WP_055073039.1">
    <property type="nucleotide sequence ID" value="NZ_CYXY01000012.1"/>
</dbReference>
<dbReference type="PANTHER" id="PTHR46517">
    <property type="entry name" value="FRUCTOSE-2,6-BISPHOSPHATASE TIGAR"/>
    <property type="match status" value="1"/>
</dbReference>
<dbReference type="CDD" id="cd07067">
    <property type="entry name" value="HP_PGM_like"/>
    <property type="match status" value="1"/>
</dbReference>
<feature type="active site" description="Proton donor/acceptor" evidence="2">
    <location>
        <position position="81"/>
    </location>
</feature>
<feature type="active site" description="Tele-phosphohistidine intermediate" evidence="2">
    <location>
        <position position="8"/>
    </location>
</feature>
<evidence type="ECO:0000313" key="5">
    <source>
        <dbReference type="Proteomes" id="UP000095553"/>
    </source>
</evidence>
<dbReference type="GO" id="GO:0045820">
    <property type="term" value="P:negative regulation of glycolytic process"/>
    <property type="evidence" value="ECO:0007669"/>
    <property type="project" value="TreeGrafter"/>
</dbReference>
<dbReference type="Proteomes" id="UP000095553">
    <property type="component" value="Unassembled WGS sequence"/>
</dbReference>
<dbReference type="SMART" id="SM00855">
    <property type="entry name" value="PGAM"/>
    <property type="match status" value="1"/>
</dbReference>
<evidence type="ECO:0000256" key="2">
    <source>
        <dbReference type="PIRSR" id="PIRSR613078-1"/>
    </source>
</evidence>
<dbReference type="AlphaFoldDB" id="A0A173TJP9"/>
<dbReference type="PANTHER" id="PTHR46517:SF1">
    <property type="entry name" value="FRUCTOSE-2,6-BISPHOSPHATASE TIGAR"/>
    <property type="match status" value="1"/>
</dbReference>
<proteinExistence type="predicted"/>
<dbReference type="GO" id="GO:0043755">
    <property type="term" value="F:alpha-ribazole phosphatase activity"/>
    <property type="evidence" value="ECO:0007669"/>
    <property type="project" value="UniProtKB-EC"/>
</dbReference>
<evidence type="ECO:0000313" key="4">
    <source>
        <dbReference type="EMBL" id="CUN02590.1"/>
    </source>
</evidence>
<feature type="binding site" evidence="3">
    <location>
        <position position="57"/>
    </location>
    <ligand>
        <name>substrate</name>
    </ligand>
</feature>
<dbReference type="SUPFAM" id="SSF53254">
    <property type="entry name" value="Phosphoglycerate mutase-like"/>
    <property type="match status" value="1"/>
</dbReference>
<keyword evidence="1 4" id="KW-0378">Hydrolase</keyword>
<dbReference type="GO" id="GO:0004331">
    <property type="term" value="F:fructose-2,6-bisphosphate 2-phosphatase activity"/>
    <property type="evidence" value="ECO:0007669"/>
    <property type="project" value="TreeGrafter"/>
</dbReference>
<dbReference type="EC" id="3.1.3.73" evidence="4"/>
<feature type="binding site" evidence="3">
    <location>
        <begin position="7"/>
        <end position="14"/>
    </location>
    <ligand>
        <name>substrate</name>
    </ligand>
</feature>
<evidence type="ECO:0000256" key="1">
    <source>
        <dbReference type="ARBA" id="ARBA00022801"/>
    </source>
</evidence>
<dbReference type="GO" id="GO:0005829">
    <property type="term" value="C:cytosol"/>
    <property type="evidence" value="ECO:0007669"/>
    <property type="project" value="TreeGrafter"/>
</dbReference>
<name>A0A173TJP9_ANAHA</name>
<reference evidence="4 5" key="1">
    <citation type="submission" date="2015-09" db="EMBL/GenBank/DDBJ databases">
        <authorList>
            <consortium name="Pathogen Informatics"/>
        </authorList>
    </citation>
    <scope>NUCLEOTIDE SEQUENCE [LARGE SCALE GENOMIC DNA]</scope>
    <source>
        <strain evidence="4 5">2789STDY5834959</strain>
    </source>
</reference>
<protein>
    <submittedName>
        <fullName evidence="4">Alpha-ribazole phosphatase</fullName>
        <ecNumber evidence="4">3.1.3.73</ecNumber>
    </submittedName>
</protein>
<organism evidence="4 5">
    <name type="scientific">Anaerostipes hadrus</name>
    <dbReference type="NCBI Taxonomy" id="649756"/>
    <lineage>
        <taxon>Bacteria</taxon>
        <taxon>Bacillati</taxon>
        <taxon>Bacillota</taxon>
        <taxon>Clostridia</taxon>
        <taxon>Lachnospirales</taxon>
        <taxon>Lachnospiraceae</taxon>
        <taxon>Anaerostipes</taxon>
    </lineage>
</organism>
<sequence>MKLIFVRHGRTYFNEIRLTQGWCDSPLSRTGQKQVQDMRRQLLDIPITRAYSSNLGRAVETAEVLLEDREVELVYDKRLKEINFGIMEEEYKHYYFVF</sequence>
<dbReference type="Gene3D" id="3.40.50.1240">
    <property type="entry name" value="Phosphoglycerate mutase-like"/>
    <property type="match status" value="1"/>
</dbReference>
<dbReference type="InterPro" id="IPR013078">
    <property type="entry name" value="His_Pase_superF_clade-1"/>
</dbReference>